<evidence type="ECO:0000313" key="1">
    <source>
        <dbReference type="EMBL" id="GAA4252393.1"/>
    </source>
</evidence>
<sequence>MELPGYDDEDLCYDGEALLRRPGYFAVHLLQAADLGLDELTDFFGLDPDEVSSADAEIRSCEAWPVLQVPLRDGARIAVVWRNYEDDAGVDYLLLPAGGAKAITLAVLDGHQFGPGISWPELRAVAGRAADPVRAAQILVLLAPMMADDAAGEGAVAELAVALRALGVTGDAEELARMLVEEHALFEPEHWHAGEDGVTVCDGELSFRNPAQPSIAMLPEVLRTVSELLRP</sequence>
<keyword evidence="2" id="KW-1185">Reference proteome</keyword>
<dbReference type="EMBL" id="BAABAT010000013">
    <property type="protein sequence ID" value="GAA4252393.1"/>
    <property type="molecule type" value="Genomic_DNA"/>
</dbReference>
<reference evidence="2" key="1">
    <citation type="journal article" date="2019" name="Int. J. Syst. Evol. Microbiol.">
        <title>The Global Catalogue of Microorganisms (GCM) 10K type strain sequencing project: providing services to taxonomists for standard genome sequencing and annotation.</title>
        <authorList>
            <consortium name="The Broad Institute Genomics Platform"/>
            <consortium name="The Broad Institute Genome Sequencing Center for Infectious Disease"/>
            <person name="Wu L."/>
            <person name="Ma J."/>
        </authorList>
    </citation>
    <scope>NUCLEOTIDE SEQUENCE [LARGE SCALE GENOMIC DNA]</scope>
    <source>
        <strain evidence="2">JCM 17441</strain>
    </source>
</reference>
<accession>A0ABP8DC21</accession>
<dbReference type="RefSeq" id="WP_345129458.1">
    <property type="nucleotide sequence ID" value="NZ_BAABAT010000013.1"/>
</dbReference>
<gene>
    <name evidence="1" type="ORF">GCM10022255_048840</name>
</gene>
<organism evidence="1 2">
    <name type="scientific">Dactylosporangium darangshiense</name>
    <dbReference type="NCBI Taxonomy" id="579108"/>
    <lineage>
        <taxon>Bacteria</taxon>
        <taxon>Bacillati</taxon>
        <taxon>Actinomycetota</taxon>
        <taxon>Actinomycetes</taxon>
        <taxon>Micromonosporales</taxon>
        <taxon>Micromonosporaceae</taxon>
        <taxon>Dactylosporangium</taxon>
    </lineage>
</organism>
<protein>
    <submittedName>
        <fullName evidence="1">Uncharacterized protein</fullName>
    </submittedName>
</protein>
<dbReference type="Proteomes" id="UP001500620">
    <property type="component" value="Unassembled WGS sequence"/>
</dbReference>
<name>A0ABP8DC21_9ACTN</name>
<comment type="caution">
    <text evidence="1">The sequence shown here is derived from an EMBL/GenBank/DDBJ whole genome shotgun (WGS) entry which is preliminary data.</text>
</comment>
<evidence type="ECO:0000313" key="2">
    <source>
        <dbReference type="Proteomes" id="UP001500620"/>
    </source>
</evidence>
<proteinExistence type="predicted"/>